<keyword evidence="3" id="KW-0633">Potassium transport</keyword>
<dbReference type="PROSITE" id="PS51201">
    <property type="entry name" value="RCK_N"/>
    <property type="match status" value="1"/>
</dbReference>
<name>A0A919Q6F2_9MICO</name>
<dbReference type="Pfam" id="PF02254">
    <property type="entry name" value="TrkA_N"/>
    <property type="match status" value="1"/>
</dbReference>
<dbReference type="PANTHER" id="PTHR43833:SF5">
    <property type="entry name" value="TRK SYSTEM POTASSIUM UPTAKE PROTEIN TRKA"/>
    <property type="match status" value="1"/>
</dbReference>
<dbReference type="GO" id="GO:0005886">
    <property type="term" value="C:plasma membrane"/>
    <property type="evidence" value="ECO:0007669"/>
    <property type="project" value="InterPro"/>
</dbReference>
<dbReference type="PROSITE" id="PS51202">
    <property type="entry name" value="RCK_C"/>
    <property type="match status" value="1"/>
</dbReference>
<keyword evidence="4" id="KW-0630">Potassium</keyword>
<reference evidence="9" key="1">
    <citation type="submission" date="2021-01" db="EMBL/GenBank/DDBJ databases">
        <title>Whole genome shotgun sequence of Demequina activiva NBRC 110675.</title>
        <authorList>
            <person name="Komaki H."/>
            <person name="Tamura T."/>
        </authorList>
    </citation>
    <scope>NUCLEOTIDE SEQUENCE</scope>
    <source>
        <strain evidence="9">NBRC 110675</strain>
    </source>
</reference>
<dbReference type="SUPFAM" id="SSF116726">
    <property type="entry name" value="TrkA C-terminal domain-like"/>
    <property type="match status" value="1"/>
</dbReference>
<accession>A0A919Q6F2</accession>
<evidence type="ECO:0000256" key="2">
    <source>
        <dbReference type="ARBA" id="ARBA00022448"/>
    </source>
</evidence>
<evidence type="ECO:0000256" key="5">
    <source>
        <dbReference type="ARBA" id="ARBA00023027"/>
    </source>
</evidence>
<dbReference type="InterPro" id="IPR036721">
    <property type="entry name" value="RCK_C_sf"/>
</dbReference>
<organism evidence="9 10">
    <name type="scientific">Demequina activiva</name>
    <dbReference type="NCBI Taxonomy" id="1582364"/>
    <lineage>
        <taxon>Bacteria</taxon>
        <taxon>Bacillati</taxon>
        <taxon>Actinomycetota</taxon>
        <taxon>Actinomycetes</taxon>
        <taxon>Micrococcales</taxon>
        <taxon>Demequinaceae</taxon>
        <taxon>Demequina</taxon>
    </lineage>
</organism>
<dbReference type="PRINTS" id="PR00335">
    <property type="entry name" value="KUPTAKETRKA"/>
</dbReference>
<keyword evidence="10" id="KW-1185">Reference proteome</keyword>
<evidence type="ECO:0000259" key="8">
    <source>
        <dbReference type="PROSITE" id="PS51202"/>
    </source>
</evidence>
<keyword evidence="6" id="KW-0406">Ion transport</keyword>
<dbReference type="InterPro" id="IPR003148">
    <property type="entry name" value="RCK_N"/>
</dbReference>
<dbReference type="SUPFAM" id="SSF51735">
    <property type="entry name" value="NAD(P)-binding Rossmann-fold domains"/>
    <property type="match status" value="1"/>
</dbReference>
<gene>
    <name evidence="9" type="ORF">Dac01nite_14320</name>
</gene>
<feature type="domain" description="RCK C-terminal" evidence="8">
    <location>
        <begin position="137"/>
        <end position="219"/>
    </location>
</feature>
<dbReference type="PANTHER" id="PTHR43833">
    <property type="entry name" value="POTASSIUM CHANNEL PROTEIN 2-RELATED-RELATED"/>
    <property type="match status" value="1"/>
</dbReference>
<evidence type="ECO:0000256" key="6">
    <source>
        <dbReference type="ARBA" id="ARBA00023065"/>
    </source>
</evidence>
<keyword evidence="5" id="KW-0520">NAD</keyword>
<dbReference type="InterPro" id="IPR036291">
    <property type="entry name" value="NAD(P)-bd_dom_sf"/>
</dbReference>
<proteinExistence type="predicted"/>
<evidence type="ECO:0000256" key="3">
    <source>
        <dbReference type="ARBA" id="ARBA00022538"/>
    </source>
</evidence>
<dbReference type="Gene3D" id="3.40.50.720">
    <property type="entry name" value="NAD(P)-binding Rossmann-like Domain"/>
    <property type="match status" value="1"/>
</dbReference>
<dbReference type="Pfam" id="PF02080">
    <property type="entry name" value="TrkA_C"/>
    <property type="match status" value="1"/>
</dbReference>
<evidence type="ECO:0000259" key="7">
    <source>
        <dbReference type="PROSITE" id="PS51201"/>
    </source>
</evidence>
<dbReference type="InterPro" id="IPR006037">
    <property type="entry name" value="RCK_C"/>
</dbReference>
<dbReference type="InterPro" id="IPR050721">
    <property type="entry name" value="Trk_Ktr_HKT_K-transport"/>
</dbReference>
<dbReference type="AlphaFoldDB" id="A0A919Q6F2"/>
<dbReference type="InterPro" id="IPR006036">
    <property type="entry name" value="K_uptake_TrkA"/>
</dbReference>
<comment type="caution">
    <text evidence="9">The sequence shown here is derived from an EMBL/GenBank/DDBJ whole genome shotgun (WGS) entry which is preliminary data.</text>
</comment>
<sequence length="228" mass="24333">MKVLIAGAGSVGRSIARDLLEHGHDVVLMDNNPTGMRIAQVAEADWMLADACELAALSEARTETMDVVVAATGDDKVNLVVSFLAKTEFGVPRTVARVNNPRNEWMYDAQWGVDVAVSTPRIMTAMVEEAVAVGDLVKVFTFHQSGASIVEVTLPADAPVVGATVREIAWPSEIVLSCIVRGDRTIAPSPNDTLESHDELLFIVSSEADPEELNVVLRSAPAATPATE</sequence>
<feature type="domain" description="RCK N-terminal" evidence="7">
    <location>
        <begin position="1"/>
        <end position="117"/>
    </location>
</feature>
<dbReference type="GO" id="GO:0015079">
    <property type="term" value="F:potassium ion transmembrane transporter activity"/>
    <property type="evidence" value="ECO:0007669"/>
    <property type="project" value="InterPro"/>
</dbReference>
<dbReference type="Proteomes" id="UP000652354">
    <property type="component" value="Unassembled WGS sequence"/>
</dbReference>
<dbReference type="Gene3D" id="3.30.70.1450">
    <property type="entry name" value="Regulator of K+ conductance, C-terminal domain"/>
    <property type="match status" value="1"/>
</dbReference>
<dbReference type="RefSeq" id="WP_203655071.1">
    <property type="nucleotide sequence ID" value="NZ_BONR01000002.1"/>
</dbReference>
<protein>
    <recommendedName>
        <fullName evidence="1">Trk system potassium uptake protein TrkA</fullName>
    </recommendedName>
</protein>
<keyword evidence="2" id="KW-0813">Transport</keyword>
<dbReference type="EMBL" id="BONR01000002">
    <property type="protein sequence ID" value="GIG54680.1"/>
    <property type="molecule type" value="Genomic_DNA"/>
</dbReference>
<evidence type="ECO:0000256" key="1">
    <source>
        <dbReference type="ARBA" id="ARBA00017378"/>
    </source>
</evidence>
<evidence type="ECO:0000256" key="4">
    <source>
        <dbReference type="ARBA" id="ARBA00022958"/>
    </source>
</evidence>
<evidence type="ECO:0000313" key="10">
    <source>
        <dbReference type="Proteomes" id="UP000652354"/>
    </source>
</evidence>
<evidence type="ECO:0000313" key="9">
    <source>
        <dbReference type="EMBL" id="GIG54680.1"/>
    </source>
</evidence>